<evidence type="ECO:0008006" key="2">
    <source>
        <dbReference type="Google" id="ProtNLM"/>
    </source>
</evidence>
<dbReference type="Gene3D" id="3.30.450.20">
    <property type="entry name" value="PAS domain"/>
    <property type="match status" value="1"/>
</dbReference>
<sequence>MEEIDGLREGARLKARIRELEQLNQLKDAEFNNFMRNAPWGIFLARCTAQDSISSARVYYVNPVLTNMFNSLDLINQPLLSPEFWVNSVERSRFLEELTKSYQISGLTVQLRDRDRNIFWGKIFARVIPSPEGIFIFGCIVDVTVEKGDEPIQRKPISYS</sequence>
<dbReference type="EMBL" id="CP064981">
    <property type="protein sequence ID" value="QQR92135.1"/>
    <property type="molecule type" value="Genomic_DNA"/>
</dbReference>
<dbReference type="Proteomes" id="UP000596004">
    <property type="component" value="Chromosome"/>
</dbReference>
<organism evidence="1">
    <name type="scientific">Candidatus Iainarchaeum sp</name>
    <dbReference type="NCBI Taxonomy" id="3101447"/>
    <lineage>
        <taxon>Archaea</taxon>
        <taxon>Candidatus Iainarchaeota</taxon>
        <taxon>Candidatus Iainarchaeia</taxon>
        <taxon>Candidatus Iainarchaeales</taxon>
        <taxon>Candidatus Iainarchaeaceae</taxon>
        <taxon>Candidatus Iainarchaeum</taxon>
    </lineage>
</organism>
<dbReference type="SUPFAM" id="SSF55785">
    <property type="entry name" value="PYP-like sensor domain (PAS domain)"/>
    <property type="match status" value="1"/>
</dbReference>
<gene>
    <name evidence="1" type="ORF">IPJ89_03145</name>
</gene>
<evidence type="ECO:0000313" key="1">
    <source>
        <dbReference type="EMBL" id="QQR92135.1"/>
    </source>
</evidence>
<name>A0A7T9I180_9ARCH</name>
<proteinExistence type="predicted"/>
<accession>A0A7T9I180</accession>
<protein>
    <recommendedName>
        <fullName evidence="2">PAS domain-containing protein</fullName>
    </recommendedName>
</protein>
<reference evidence="1" key="1">
    <citation type="submission" date="2020-11" db="EMBL/GenBank/DDBJ databases">
        <title>Connecting structure to function with the recovery of over 1000 high-quality activated sludge metagenome-assembled genomes encoding full-length rRNA genes using long-read sequencing.</title>
        <authorList>
            <person name="Singleton C.M."/>
            <person name="Petriglieri F."/>
            <person name="Kristensen J.M."/>
            <person name="Kirkegaard R.H."/>
            <person name="Michaelsen T.Y."/>
            <person name="Andersen M.H."/>
            <person name="Karst S.M."/>
            <person name="Dueholm M.S."/>
            <person name="Nielsen P.H."/>
            <person name="Albertsen M."/>
        </authorList>
    </citation>
    <scope>NUCLEOTIDE SEQUENCE</scope>
    <source>
        <strain evidence="1">Fred_18-Q3-R57-64_BAT3C.431</strain>
    </source>
</reference>
<dbReference type="AlphaFoldDB" id="A0A7T9I180"/>
<dbReference type="InterPro" id="IPR035965">
    <property type="entry name" value="PAS-like_dom_sf"/>
</dbReference>